<dbReference type="InterPro" id="IPR050640">
    <property type="entry name" value="Bact_2-comp_sensor_kinase"/>
</dbReference>
<evidence type="ECO:0000259" key="13">
    <source>
        <dbReference type="Pfam" id="PF02518"/>
    </source>
</evidence>
<dbReference type="eggNOG" id="COG2972">
    <property type="taxonomic scope" value="Bacteria"/>
</dbReference>
<keyword evidence="2" id="KW-1003">Cell membrane</keyword>
<keyword evidence="8" id="KW-0067">ATP-binding</keyword>
<evidence type="ECO:0000313" key="16">
    <source>
        <dbReference type="Proteomes" id="UP000030408"/>
    </source>
</evidence>
<dbReference type="SUPFAM" id="SSF55874">
    <property type="entry name" value="ATPase domain of HSP90 chaperone/DNA topoisomerase II/histidine kinase"/>
    <property type="match status" value="1"/>
</dbReference>
<keyword evidence="4" id="KW-0808">Transferase</keyword>
<evidence type="ECO:0000256" key="3">
    <source>
        <dbReference type="ARBA" id="ARBA00022553"/>
    </source>
</evidence>
<evidence type="ECO:0000256" key="1">
    <source>
        <dbReference type="ARBA" id="ARBA00004651"/>
    </source>
</evidence>
<dbReference type="STRING" id="1384057.CD33_14745"/>
<comment type="caution">
    <text evidence="15">The sequence shown here is derived from an EMBL/GenBank/DDBJ whole genome shotgun (WGS) entry which is preliminary data.</text>
</comment>
<evidence type="ECO:0000256" key="2">
    <source>
        <dbReference type="ARBA" id="ARBA00022475"/>
    </source>
</evidence>
<dbReference type="AlphaFoldDB" id="A0A0A3HVN8"/>
<dbReference type="OrthoDB" id="9776552at2"/>
<evidence type="ECO:0000256" key="7">
    <source>
        <dbReference type="ARBA" id="ARBA00022777"/>
    </source>
</evidence>
<accession>A0A0A3HVN8</accession>
<gene>
    <name evidence="15" type="ORF">CD33_14745</name>
</gene>
<evidence type="ECO:0008006" key="17">
    <source>
        <dbReference type="Google" id="ProtNLM"/>
    </source>
</evidence>
<keyword evidence="5 12" id="KW-0812">Transmembrane</keyword>
<keyword evidence="9 12" id="KW-1133">Transmembrane helix</keyword>
<dbReference type="Pfam" id="PF02518">
    <property type="entry name" value="HATPase_c"/>
    <property type="match status" value="1"/>
</dbReference>
<feature type="transmembrane region" description="Helical" evidence="12">
    <location>
        <begin position="272"/>
        <end position="293"/>
    </location>
</feature>
<keyword evidence="10" id="KW-0902">Two-component regulatory system</keyword>
<dbReference type="PANTHER" id="PTHR34220">
    <property type="entry name" value="SENSOR HISTIDINE KINASE YPDA"/>
    <property type="match status" value="1"/>
</dbReference>
<evidence type="ECO:0000256" key="10">
    <source>
        <dbReference type="ARBA" id="ARBA00023012"/>
    </source>
</evidence>
<feature type="domain" description="Signal transduction histidine kinase internal region" evidence="14">
    <location>
        <begin position="358"/>
        <end position="440"/>
    </location>
</feature>
<protein>
    <recommendedName>
        <fullName evidence="17">HAMP domain-containing protein</fullName>
    </recommendedName>
</protein>
<keyword evidence="16" id="KW-1185">Reference proteome</keyword>
<dbReference type="InterPro" id="IPR036890">
    <property type="entry name" value="HATPase_C_sf"/>
</dbReference>
<dbReference type="RefSeq" id="WP_036201655.1">
    <property type="nucleotide sequence ID" value="NZ_AVCY01000002.1"/>
</dbReference>
<keyword evidence="11 12" id="KW-0472">Membrane</keyword>
<dbReference type="Pfam" id="PF06580">
    <property type="entry name" value="His_kinase"/>
    <property type="match status" value="1"/>
</dbReference>
<evidence type="ECO:0000259" key="14">
    <source>
        <dbReference type="Pfam" id="PF06580"/>
    </source>
</evidence>
<proteinExistence type="predicted"/>
<reference evidence="15 16" key="1">
    <citation type="submission" date="2014-02" db="EMBL/GenBank/DDBJ databases">
        <title>Draft genome sequence of Lysinibacillus sinduriensis JCM 15800.</title>
        <authorList>
            <person name="Zhang F."/>
            <person name="Wang G."/>
            <person name="Zhang L."/>
        </authorList>
    </citation>
    <scope>NUCLEOTIDE SEQUENCE [LARGE SCALE GENOMIC DNA]</scope>
    <source>
        <strain evidence="15 16">JCM 15800</strain>
    </source>
</reference>
<evidence type="ECO:0000256" key="8">
    <source>
        <dbReference type="ARBA" id="ARBA00022840"/>
    </source>
</evidence>
<comment type="subcellular location">
    <subcellularLocation>
        <location evidence="1">Cell membrane</location>
        <topology evidence="1">Multi-pass membrane protein</topology>
    </subcellularLocation>
</comment>
<feature type="domain" description="Histidine kinase/HSP90-like ATPase" evidence="13">
    <location>
        <begin position="457"/>
        <end position="564"/>
    </location>
</feature>
<keyword evidence="7" id="KW-0418">Kinase</keyword>
<dbReference type="GO" id="GO:0000155">
    <property type="term" value="F:phosphorelay sensor kinase activity"/>
    <property type="evidence" value="ECO:0007669"/>
    <property type="project" value="InterPro"/>
</dbReference>
<evidence type="ECO:0000256" key="5">
    <source>
        <dbReference type="ARBA" id="ARBA00022692"/>
    </source>
</evidence>
<dbReference type="GO" id="GO:0005886">
    <property type="term" value="C:plasma membrane"/>
    <property type="evidence" value="ECO:0007669"/>
    <property type="project" value="UniProtKB-SubCell"/>
</dbReference>
<dbReference type="Gene3D" id="6.10.340.10">
    <property type="match status" value="1"/>
</dbReference>
<evidence type="ECO:0000256" key="11">
    <source>
        <dbReference type="ARBA" id="ARBA00023136"/>
    </source>
</evidence>
<dbReference type="GO" id="GO:0005524">
    <property type="term" value="F:ATP binding"/>
    <property type="evidence" value="ECO:0007669"/>
    <property type="project" value="UniProtKB-KW"/>
</dbReference>
<evidence type="ECO:0000256" key="6">
    <source>
        <dbReference type="ARBA" id="ARBA00022741"/>
    </source>
</evidence>
<dbReference type="Gene3D" id="3.30.565.10">
    <property type="entry name" value="Histidine kinase-like ATPase, C-terminal domain"/>
    <property type="match status" value="1"/>
</dbReference>
<dbReference type="PANTHER" id="PTHR34220:SF11">
    <property type="entry name" value="SENSOR PROTEIN KINASE HPTS"/>
    <property type="match status" value="1"/>
</dbReference>
<sequence length="569" mass="64968">MRAFIKKYNTLHNQIFLLFSLVSVISISAVTYIGYNKFSSVYNDVVQAQLEQTSVELNSTIDAKYTQVSMIASQVSTDEDIQNAMYQMLGNPEMAGLQKQTFKRTLNSYYPYVDSILDYRFYALDGTGLFPTSQELNLIIDDASIQKALDAEGQLIWVGQDTKSYRYSYAIKVIRLMNHSYENSGFLVLKLANDFFDTRFGDRDNFIQIFDNSGRFLTGQNSSKLLFSDDGEISISGEPFYVVKSVSTRTEWTIYVAQSMVSYNQEIQKIRLFLVGIAMIGVVLGFLLSWIIASYITSPLKRLIEAMRKGPKRQLLHIEETNSSIEMYTLHHTYNQFITDIERLIEEVYEKQLHQQQAELKALQSQINPHFLYNTLNTFYWKLIDDGKDELAEYVLSMSALFKYSVSSSTTATDVVKLHEELDQIEHYLNLMKMRLDERLSWSIQCEPELKDVQIPKLILQPFIENAIIHGIEPKRTKGIININIQSNGPKRLSIIIEDNGKGIPAAMLEKLNKGTDISTGIHHIGIHNIRMRLAIHYSVNVADSLCFSSDEVRGTKVSLVLPKGEIEG</sequence>
<organism evidence="15 16">
    <name type="scientific">Ureibacillus sinduriensis BLB-1 = JCM 15800</name>
    <dbReference type="NCBI Taxonomy" id="1384057"/>
    <lineage>
        <taxon>Bacteria</taxon>
        <taxon>Bacillati</taxon>
        <taxon>Bacillota</taxon>
        <taxon>Bacilli</taxon>
        <taxon>Bacillales</taxon>
        <taxon>Caryophanaceae</taxon>
        <taxon>Ureibacillus</taxon>
    </lineage>
</organism>
<dbReference type="InterPro" id="IPR003594">
    <property type="entry name" value="HATPase_dom"/>
</dbReference>
<evidence type="ECO:0000313" key="15">
    <source>
        <dbReference type="EMBL" id="KGR74363.1"/>
    </source>
</evidence>
<feature type="transmembrane region" description="Helical" evidence="12">
    <location>
        <begin position="15"/>
        <end position="35"/>
    </location>
</feature>
<evidence type="ECO:0000256" key="4">
    <source>
        <dbReference type="ARBA" id="ARBA00022679"/>
    </source>
</evidence>
<evidence type="ECO:0000256" key="9">
    <source>
        <dbReference type="ARBA" id="ARBA00022989"/>
    </source>
</evidence>
<dbReference type="EMBL" id="JPVO01000054">
    <property type="protein sequence ID" value="KGR74363.1"/>
    <property type="molecule type" value="Genomic_DNA"/>
</dbReference>
<dbReference type="Proteomes" id="UP000030408">
    <property type="component" value="Unassembled WGS sequence"/>
</dbReference>
<keyword evidence="6" id="KW-0547">Nucleotide-binding</keyword>
<dbReference type="InterPro" id="IPR010559">
    <property type="entry name" value="Sig_transdc_His_kin_internal"/>
</dbReference>
<name>A0A0A3HVN8_9BACL</name>
<keyword evidence="3" id="KW-0597">Phosphoprotein</keyword>
<evidence type="ECO:0000256" key="12">
    <source>
        <dbReference type="SAM" id="Phobius"/>
    </source>
</evidence>